<evidence type="ECO:0000259" key="2">
    <source>
        <dbReference type="Pfam" id="PF02737"/>
    </source>
</evidence>
<dbReference type="Pfam" id="PF02737">
    <property type="entry name" value="3HCDH_N"/>
    <property type="match status" value="1"/>
</dbReference>
<feature type="domain" description="3-hydroxyacyl-CoA dehydrogenase NAD binding" evidence="2">
    <location>
        <begin position="74"/>
        <end position="133"/>
    </location>
</feature>
<dbReference type="GO" id="GO:0070403">
    <property type="term" value="F:NAD+ binding"/>
    <property type="evidence" value="ECO:0007669"/>
    <property type="project" value="InterPro"/>
</dbReference>
<dbReference type="GO" id="GO:0006631">
    <property type="term" value="P:fatty acid metabolic process"/>
    <property type="evidence" value="ECO:0007669"/>
    <property type="project" value="InterPro"/>
</dbReference>
<accession>A0A6A6GT02</accession>
<keyword evidence="4" id="KW-1185">Reference proteome</keyword>
<comment type="similarity">
    <text evidence="1">Belongs to the 3-hydroxyacyl-CoA dehydrogenase family.</text>
</comment>
<dbReference type="InterPro" id="IPR013328">
    <property type="entry name" value="6PGD_dom2"/>
</dbReference>
<reference evidence="3" key="1">
    <citation type="journal article" date="2020" name="Stud. Mycol.">
        <title>101 Dothideomycetes genomes: a test case for predicting lifestyles and emergence of pathogens.</title>
        <authorList>
            <person name="Haridas S."/>
            <person name="Albert R."/>
            <person name="Binder M."/>
            <person name="Bloem J."/>
            <person name="Labutti K."/>
            <person name="Salamov A."/>
            <person name="Andreopoulos B."/>
            <person name="Baker S."/>
            <person name="Barry K."/>
            <person name="Bills G."/>
            <person name="Bluhm B."/>
            <person name="Cannon C."/>
            <person name="Castanera R."/>
            <person name="Culley D."/>
            <person name="Daum C."/>
            <person name="Ezra D."/>
            <person name="Gonzalez J."/>
            <person name="Henrissat B."/>
            <person name="Kuo A."/>
            <person name="Liang C."/>
            <person name="Lipzen A."/>
            <person name="Lutzoni F."/>
            <person name="Magnuson J."/>
            <person name="Mondo S."/>
            <person name="Nolan M."/>
            <person name="Ohm R."/>
            <person name="Pangilinan J."/>
            <person name="Park H.-J."/>
            <person name="Ramirez L."/>
            <person name="Alfaro M."/>
            <person name="Sun H."/>
            <person name="Tritt A."/>
            <person name="Yoshinaga Y."/>
            <person name="Zwiers L.-H."/>
            <person name="Turgeon B."/>
            <person name="Goodwin S."/>
            <person name="Spatafora J."/>
            <person name="Crous P."/>
            <person name="Grigoriev I."/>
        </authorList>
    </citation>
    <scope>NUCLEOTIDE SEQUENCE</scope>
    <source>
        <strain evidence="3">Tuck. ex Michener</strain>
    </source>
</reference>
<evidence type="ECO:0000313" key="4">
    <source>
        <dbReference type="Proteomes" id="UP000800092"/>
    </source>
</evidence>
<proteinExistence type="inferred from homology"/>
<sequence>MPSKRDGLLIPARSHSRLAERVSQRILSTVRPIESLRFRVHIEVDGLGQPFKKHLDVGPRACSLPLGNLDLPSSQFIKDCKKNPNRVLIAHPYNPPHIMPLVEVVPNSTTSKESIDTAMAFFTALGKAPILLRQEVRGSVANRLQAAISHEAFSLVKRGIVTAKEIDNLGPSWSFTGPFMKDVLGGGANAGGFRHLMEHVGVTMQDWLKDVVAHSYEYTDENLNVLDSSVKEMLAGVDIERLEEERNNLMIEVFKAKASAKALV</sequence>
<dbReference type="InterPro" id="IPR008927">
    <property type="entry name" value="6-PGluconate_DH-like_C_sf"/>
</dbReference>
<name>A0A6A6GT02_VIRVR</name>
<gene>
    <name evidence="3" type="ORF">EV356DRAFT_538085</name>
</gene>
<dbReference type="PANTHER" id="PTHR48075">
    <property type="entry name" value="3-HYDROXYACYL-COA DEHYDROGENASE FAMILY PROTEIN"/>
    <property type="match status" value="1"/>
</dbReference>
<dbReference type="InterPro" id="IPR006176">
    <property type="entry name" value="3-OHacyl-CoA_DH_NAD-bd"/>
</dbReference>
<dbReference type="AlphaFoldDB" id="A0A6A6GT02"/>
<dbReference type="OrthoDB" id="2021159at2759"/>
<dbReference type="InterPro" id="IPR036291">
    <property type="entry name" value="NAD(P)-bd_dom_sf"/>
</dbReference>
<dbReference type="Gene3D" id="1.10.1040.10">
    <property type="entry name" value="N-(1-d-carboxylethyl)-l-norvaline Dehydrogenase, domain 2"/>
    <property type="match status" value="1"/>
</dbReference>
<evidence type="ECO:0000313" key="3">
    <source>
        <dbReference type="EMBL" id="KAF2228453.1"/>
    </source>
</evidence>
<dbReference type="PANTHER" id="PTHR48075:SF1">
    <property type="entry name" value="LAMBDA-CRYSTALLIN HOMOLOG"/>
    <property type="match status" value="1"/>
</dbReference>
<protein>
    <recommendedName>
        <fullName evidence="2">3-hydroxyacyl-CoA dehydrogenase NAD binding domain-containing protein</fullName>
    </recommendedName>
</protein>
<dbReference type="SUPFAM" id="SSF48179">
    <property type="entry name" value="6-phosphogluconate dehydrogenase C-terminal domain-like"/>
    <property type="match status" value="1"/>
</dbReference>
<dbReference type="EMBL" id="ML991941">
    <property type="protein sequence ID" value="KAF2228453.1"/>
    <property type="molecule type" value="Genomic_DNA"/>
</dbReference>
<organism evidence="3 4">
    <name type="scientific">Viridothelium virens</name>
    <name type="common">Speckled blister lichen</name>
    <name type="synonym">Trypethelium virens</name>
    <dbReference type="NCBI Taxonomy" id="1048519"/>
    <lineage>
        <taxon>Eukaryota</taxon>
        <taxon>Fungi</taxon>
        <taxon>Dikarya</taxon>
        <taxon>Ascomycota</taxon>
        <taxon>Pezizomycotina</taxon>
        <taxon>Dothideomycetes</taxon>
        <taxon>Dothideomycetes incertae sedis</taxon>
        <taxon>Trypetheliales</taxon>
        <taxon>Trypetheliaceae</taxon>
        <taxon>Viridothelium</taxon>
    </lineage>
</organism>
<dbReference type="SUPFAM" id="SSF51735">
    <property type="entry name" value="NAD(P)-binding Rossmann-fold domains"/>
    <property type="match status" value="1"/>
</dbReference>
<evidence type="ECO:0000256" key="1">
    <source>
        <dbReference type="ARBA" id="ARBA00009463"/>
    </source>
</evidence>
<dbReference type="Proteomes" id="UP000800092">
    <property type="component" value="Unassembled WGS sequence"/>
</dbReference>
<dbReference type="GO" id="GO:0050104">
    <property type="term" value="F:L-gulonate 3-dehydrogenase activity"/>
    <property type="evidence" value="ECO:0007669"/>
    <property type="project" value="TreeGrafter"/>
</dbReference>
<dbReference type="Gene3D" id="3.40.50.720">
    <property type="entry name" value="NAD(P)-binding Rossmann-like Domain"/>
    <property type="match status" value="1"/>
</dbReference>